<evidence type="ECO:0000259" key="13">
    <source>
        <dbReference type="Pfam" id="PF16900"/>
    </source>
</evidence>
<feature type="domain" description="Replication factor A C-terminal" evidence="12">
    <location>
        <begin position="405"/>
        <end position="545"/>
    </location>
</feature>
<dbReference type="VEuPathDB" id="MicrosporidiaDB:EHP00_48"/>
<dbReference type="CDD" id="cd04475">
    <property type="entry name" value="RPA1_DBD_B"/>
    <property type="match status" value="1"/>
</dbReference>
<evidence type="ECO:0000256" key="2">
    <source>
        <dbReference type="ARBA" id="ARBA00005690"/>
    </source>
</evidence>
<accession>A0A1W0E5S4</accession>
<keyword evidence="4 9" id="KW-0479">Metal-binding</keyword>
<dbReference type="SUPFAM" id="SSF50249">
    <property type="entry name" value="Nucleic acid-binding proteins"/>
    <property type="match status" value="4"/>
</dbReference>
<comment type="caution">
    <text evidence="14">The sequence shown here is derived from an EMBL/GenBank/DDBJ whole genome shotgun (WGS) entry which is preliminary data.</text>
</comment>
<dbReference type="CDD" id="cd04476">
    <property type="entry name" value="RPA1_DBD_C"/>
    <property type="match status" value="1"/>
</dbReference>
<evidence type="ECO:0000256" key="5">
    <source>
        <dbReference type="ARBA" id="ARBA00022771"/>
    </source>
</evidence>
<comment type="similarity">
    <text evidence="2 9">Belongs to the replication factor A protein 1 family.</text>
</comment>
<protein>
    <recommendedName>
        <fullName evidence="9">Replication protein A subunit</fullName>
    </recommendedName>
</protein>
<dbReference type="Pfam" id="PF01336">
    <property type="entry name" value="tRNA_anti-codon"/>
    <property type="match status" value="1"/>
</dbReference>
<keyword evidence="5 9" id="KW-0863">Zinc-finger</keyword>
<dbReference type="NCBIfam" id="TIGR00617">
    <property type="entry name" value="rpa1"/>
    <property type="match status" value="1"/>
</dbReference>
<proteinExistence type="inferred from homology"/>
<gene>
    <name evidence="14" type="primary">RPA1</name>
    <name evidence="14" type="ORF">EHP00_48</name>
</gene>
<evidence type="ECO:0000256" key="7">
    <source>
        <dbReference type="ARBA" id="ARBA00023125"/>
    </source>
</evidence>
<dbReference type="GO" id="GO:0008270">
    <property type="term" value="F:zinc ion binding"/>
    <property type="evidence" value="ECO:0007669"/>
    <property type="project" value="UniProtKB-KW"/>
</dbReference>
<dbReference type="InterPro" id="IPR031657">
    <property type="entry name" value="REPA_OB_2"/>
</dbReference>
<dbReference type="PANTHER" id="PTHR47165">
    <property type="entry name" value="OS03G0429900 PROTEIN"/>
    <property type="match status" value="1"/>
</dbReference>
<keyword evidence="15" id="KW-1185">Reference proteome</keyword>
<reference evidence="14 15" key="1">
    <citation type="journal article" date="2017" name="Environ. Microbiol.">
        <title>Decay of the glycolytic pathway and adaptation to intranuclear parasitism within Enterocytozoonidae microsporidia.</title>
        <authorList>
            <person name="Wiredu Boakye D."/>
            <person name="Jaroenlak P."/>
            <person name="Prachumwat A."/>
            <person name="Williams T.A."/>
            <person name="Bateman K.S."/>
            <person name="Itsathitphaisarn O."/>
            <person name="Sritunyalucksana K."/>
            <person name="Paszkiewicz K.H."/>
            <person name="Moore K.A."/>
            <person name="Stentiford G.D."/>
            <person name="Williams B.A."/>
        </authorList>
    </citation>
    <scope>NUCLEOTIDE SEQUENCE [LARGE SCALE GENOMIC DNA]</scope>
    <source>
        <strain evidence="14 15">TH1</strain>
    </source>
</reference>
<dbReference type="Pfam" id="PF04057">
    <property type="entry name" value="Rep-A_N"/>
    <property type="match status" value="1"/>
</dbReference>
<keyword evidence="7 9" id="KW-0238">DNA-binding</keyword>
<name>A0A1W0E5S4_9MICR</name>
<evidence type="ECO:0000259" key="12">
    <source>
        <dbReference type="Pfam" id="PF08646"/>
    </source>
</evidence>
<keyword evidence="8 9" id="KW-0539">Nucleus</keyword>
<dbReference type="GO" id="GO:0006310">
    <property type="term" value="P:DNA recombination"/>
    <property type="evidence" value="ECO:0007669"/>
    <property type="project" value="InterPro"/>
</dbReference>
<evidence type="ECO:0000313" key="15">
    <source>
        <dbReference type="Proteomes" id="UP000192758"/>
    </source>
</evidence>
<dbReference type="Pfam" id="PF16900">
    <property type="entry name" value="REPA_OB_2"/>
    <property type="match status" value="1"/>
</dbReference>
<dbReference type="InterPro" id="IPR013955">
    <property type="entry name" value="Rep_factor-A_C"/>
</dbReference>
<evidence type="ECO:0000256" key="6">
    <source>
        <dbReference type="ARBA" id="ARBA00022833"/>
    </source>
</evidence>
<dbReference type="GO" id="GO:0006281">
    <property type="term" value="P:DNA repair"/>
    <property type="evidence" value="ECO:0007669"/>
    <property type="project" value="InterPro"/>
</dbReference>
<evidence type="ECO:0000259" key="10">
    <source>
        <dbReference type="Pfam" id="PF01336"/>
    </source>
</evidence>
<keyword evidence="3 9" id="KW-0235">DNA replication</keyword>
<dbReference type="AlphaFoldDB" id="A0A1W0E5S4"/>
<evidence type="ECO:0000256" key="1">
    <source>
        <dbReference type="ARBA" id="ARBA00004123"/>
    </source>
</evidence>
<comment type="subunit">
    <text evidence="9">Component of the heterotrimeric canonical replication protein A complex (RPA).</text>
</comment>
<dbReference type="Gene3D" id="2.40.50.140">
    <property type="entry name" value="Nucleic acid-binding proteins"/>
    <property type="match status" value="4"/>
</dbReference>
<dbReference type="GO" id="GO:0005634">
    <property type="term" value="C:nucleus"/>
    <property type="evidence" value="ECO:0007669"/>
    <property type="project" value="UniProtKB-SubCell"/>
</dbReference>
<evidence type="ECO:0000259" key="11">
    <source>
        <dbReference type="Pfam" id="PF04057"/>
    </source>
</evidence>
<evidence type="ECO:0000313" key="14">
    <source>
        <dbReference type="EMBL" id="OQS54542.1"/>
    </source>
</evidence>
<comment type="subcellular location">
    <subcellularLocation>
        <location evidence="1 9">Nucleus</location>
    </subcellularLocation>
</comment>
<sequence>MELKKDTIFVLSKKDTNNKLYDSPVVQLLDAYKTASKDNKLRYKGYISDGEYKIKCALASEICQQLEAKQIQSNDFLQLNRFTVSQNETHTYVLISSIHGFEKQTQKIGNPKDIKEKGKNEKSEENKCNSEVIKKQKKETGISFFAIKDLNPFISAWTITGRVVSKSDIKTYKTPKGDNKLFSFEFLDKTAQIKIVCFGNAVDLFFPVVQNGKVYEIINGSIKMANQKYSRNKHEYEIHLDDMSKMNMVEDDGVPAYTFSFNRIKDITCEQQFVDVCGIVKEVYEMRTVTVKSTGKELEKRDILLLDETGSIKITLWGEKAAEDFTLETICCFKGVKTSNYNGVSLSTVTSSQIVNGSEEPEAIKILAWYEKEGKSVKIEKPNTLIKRQFISNLIEENAEYGFILGTIMYVKEDSLYYSACPNEGCNKKVTQEDNGEYRCEKCNDSYEKCSYRYMATFNVSDCTGQVWVTVFDEAAKSLFNVTAEELNSYKETDNEEATKIVKDAIGKEVYMKIRIKDSVYNEQVSKKITCGSFLPVDFKSTNEFMYNALVKEI</sequence>
<dbReference type="CDD" id="cd04474">
    <property type="entry name" value="RPA1_DBD_A"/>
    <property type="match status" value="1"/>
</dbReference>
<dbReference type="InterPro" id="IPR012340">
    <property type="entry name" value="NA-bd_OB-fold"/>
</dbReference>
<dbReference type="Proteomes" id="UP000192758">
    <property type="component" value="Unassembled WGS sequence"/>
</dbReference>
<organism evidence="14 15">
    <name type="scientific">Ecytonucleospora hepatopenaei</name>
    <dbReference type="NCBI Taxonomy" id="646526"/>
    <lineage>
        <taxon>Eukaryota</taxon>
        <taxon>Fungi</taxon>
        <taxon>Fungi incertae sedis</taxon>
        <taxon>Microsporidia</taxon>
        <taxon>Enterocytozoonidae</taxon>
        <taxon>Ecytonucleospora</taxon>
    </lineage>
</organism>
<dbReference type="FunFam" id="2.40.50.140:FF:000041">
    <property type="entry name" value="Replication protein A subunit"/>
    <property type="match status" value="1"/>
</dbReference>
<dbReference type="STRING" id="646526.A0A1W0E5S4"/>
<dbReference type="EMBL" id="MNPJ01000019">
    <property type="protein sequence ID" value="OQS54542.1"/>
    <property type="molecule type" value="Genomic_DNA"/>
</dbReference>
<dbReference type="PANTHER" id="PTHR47165:SF4">
    <property type="entry name" value="OS03G0429900 PROTEIN"/>
    <property type="match status" value="1"/>
</dbReference>
<evidence type="ECO:0000256" key="3">
    <source>
        <dbReference type="ARBA" id="ARBA00022705"/>
    </source>
</evidence>
<comment type="function">
    <text evidence="9">As part of the replication protein A (RPA/RP-A), a single-stranded DNA-binding heterotrimeric complex, may play an essential role in DNA replication, recombination and repair. Binds and stabilizes single-stranded DNA intermediates, preventing complementary DNA reannealing and recruiting different proteins involved in DNA metabolism.</text>
</comment>
<dbReference type="OrthoDB" id="1751331at2759"/>
<evidence type="ECO:0000256" key="4">
    <source>
        <dbReference type="ARBA" id="ARBA00022723"/>
    </source>
</evidence>
<feature type="domain" description="OB" evidence="10">
    <location>
        <begin position="157"/>
        <end position="244"/>
    </location>
</feature>
<dbReference type="FunFam" id="2.40.50.140:FF:000090">
    <property type="entry name" value="Replication protein A subunit"/>
    <property type="match status" value="1"/>
</dbReference>
<dbReference type="InterPro" id="IPR047192">
    <property type="entry name" value="Euk_RPA1_DBD_C"/>
</dbReference>
<feature type="domain" description="Replication protein A OB" evidence="13">
    <location>
        <begin position="270"/>
        <end position="355"/>
    </location>
</feature>
<dbReference type="Pfam" id="PF08646">
    <property type="entry name" value="Rep_fac-A_C"/>
    <property type="match status" value="1"/>
</dbReference>
<dbReference type="InterPro" id="IPR007199">
    <property type="entry name" value="Rep_factor-A_N"/>
</dbReference>
<dbReference type="InterPro" id="IPR004591">
    <property type="entry name" value="Rfa1"/>
</dbReference>
<dbReference type="InterPro" id="IPR004365">
    <property type="entry name" value="NA-bd_OB_tRNA"/>
</dbReference>
<feature type="domain" description="Replication factor-A protein 1 N-terminal" evidence="11">
    <location>
        <begin position="10"/>
        <end position="97"/>
    </location>
</feature>
<evidence type="ECO:0000256" key="9">
    <source>
        <dbReference type="RuleBase" id="RU364130"/>
    </source>
</evidence>
<keyword evidence="6 9" id="KW-0862">Zinc</keyword>
<dbReference type="GO" id="GO:0006260">
    <property type="term" value="P:DNA replication"/>
    <property type="evidence" value="ECO:0007669"/>
    <property type="project" value="UniProtKB-KW"/>
</dbReference>
<evidence type="ECO:0000256" key="8">
    <source>
        <dbReference type="ARBA" id="ARBA00023242"/>
    </source>
</evidence>
<dbReference type="GO" id="GO:0003677">
    <property type="term" value="F:DNA binding"/>
    <property type="evidence" value="ECO:0007669"/>
    <property type="project" value="UniProtKB-KW"/>
</dbReference>